<proteinExistence type="predicted"/>
<organism evidence="1">
    <name type="scientific">Rhizophora mucronata</name>
    <name type="common">Asiatic mangrove</name>
    <dbReference type="NCBI Taxonomy" id="61149"/>
    <lineage>
        <taxon>Eukaryota</taxon>
        <taxon>Viridiplantae</taxon>
        <taxon>Streptophyta</taxon>
        <taxon>Embryophyta</taxon>
        <taxon>Tracheophyta</taxon>
        <taxon>Spermatophyta</taxon>
        <taxon>Magnoliopsida</taxon>
        <taxon>eudicotyledons</taxon>
        <taxon>Gunneridae</taxon>
        <taxon>Pentapetalae</taxon>
        <taxon>rosids</taxon>
        <taxon>fabids</taxon>
        <taxon>Malpighiales</taxon>
        <taxon>Rhizophoraceae</taxon>
        <taxon>Rhizophora</taxon>
    </lineage>
</organism>
<protein>
    <submittedName>
        <fullName evidence="1">Uncharacterized protein</fullName>
    </submittedName>
</protein>
<evidence type="ECO:0000313" key="1">
    <source>
        <dbReference type="EMBL" id="MBX17886.1"/>
    </source>
</evidence>
<reference evidence="1" key="1">
    <citation type="submission" date="2018-02" db="EMBL/GenBank/DDBJ databases">
        <title>Rhizophora mucronata_Transcriptome.</title>
        <authorList>
            <person name="Meera S.P."/>
            <person name="Sreeshan A."/>
            <person name="Augustine A."/>
        </authorList>
    </citation>
    <scope>NUCLEOTIDE SEQUENCE</scope>
    <source>
        <tissue evidence="1">Leaf</tissue>
    </source>
</reference>
<accession>A0A2P2LIT4</accession>
<name>A0A2P2LIT4_RHIMU</name>
<sequence length="70" mass="8369">MPVIARASHLKIMLGCAATTHTFTWYRRRLTRDLLWDKWCSTFLRLIQTATLTRSKRKGWPPALRLDRQR</sequence>
<dbReference type="EMBL" id="GGEC01037402">
    <property type="protein sequence ID" value="MBX17886.1"/>
    <property type="molecule type" value="Transcribed_RNA"/>
</dbReference>
<dbReference type="AlphaFoldDB" id="A0A2P2LIT4"/>